<comment type="caution">
    <text evidence="1">The sequence shown here is derived from an EMBL/GenBank/DDBJ whole genome shotgun (WGS) entry which is preliminary data.</text>
</comment>
<dbReference type="InterPro" id="IPR034660">
    <property type="entry name" value="DinB/YfiT-like"/>
</dbReference>
<proteinExistence type="predicted"/>
<evidence type="ECO:0000313" key="2">
    <source>
        <dbReference type="Proteomes" id="UP001596524"/>
    </source>
</evidence>
<accession>A0ABW2N4V2</accession>
<name>A0ABW2N4V2_9ACTN</name>
<dbReference type="SUPFAM" id="SSF109854">
    <property type="entry name" value="DinB/YfiT-like putative metalloenzymes"/>
    <property type="match status" value="1"/>
</dbReference>
<gene>
    <name evidence="1" type="ORF">ACFQO6_06655</name>
</gene>
<dbReference type="Proteomes" id="UP001596524">
    <property type="component" value="Unassembled WGS sequence"/>
</dbReference>
<dbReference type="Gene3D" id="1.20.120.450">
    <property type="entry name" value="dinb family like domain"/>
    <property type="match status" value="1"/>
</dbReference>
<evidence type="ECO:0000313" key="1">
    <source>
        <dbReference type="EMBL" id="MFC7359946.1"/>
    </source>
</evidence>
<keyword evidence="2" id="KW-1185">Reference proteome</keyword>
<dbReference type="RefSeq" id="WP_255890805.1">
    <property type="nucleotide sequence ID" value="NZ_JAFMZM010000003.1"/>
</dbReference>
<reference evidence="2" key="1">
    <citation type="journal article" date="2019" name="Int. J. Syst. Evol. Microbiol.">
        <title>The Global Catalogue of Microorganisms (GCM) 10K type strain sequencing project: providing services to taxonomists for standard genome sequencing and annotation.</title>
        <authorList>
            <consortium name="The Broad Institute Genomics Platform"/>
            <consortium name="The Broad Institute Genome Sequencing Center for Infectious Disease"/>
            <person name="Wu L."/>
            <person name="Ma J."/>
        </authorList>
    </citation>
    <scope>NUCLEOTIDE SEQUENCE [LARGE SCALE GENOMIC DNA]</scope>
    <source>
        <strain evidence="2">FCH27</strain>
    </source>
</reference>
<sequence>MDADAAKANLHNYLKHEREAVVAKLDGLSEYDVRRPLTVTGTNLLGLVKHLATWEARYLGEVFGRPFPEPLPRWDIEADRLADMWVAEDESRADVVDRYRRVWAHGDATLQALDLDATGRVEWWGDAEVPLFNVLVHLLAETSRHAGHADILREEVDGAVGTDAEAMAADGHDAAFWADRREQIEAAARAAG</sequence>
<organism evidence="1 2">
    <name type="scientific">Nocardioides astragali</name>
    <dbReference type="NCBI Taxonomy" id="1776736"/>
    <lineage>
        <taxon>Bacteria</taxon>
        <taxon>Bacillati</taxon>
        <taxon>Actinomycetota</taxon>
        <taxon>Actinomycetes</taxon>
        <taxon>Propionibacteriales</taxon>
        <taxon>Nocardioidaceae</taxon>
        <taxon>Nocardioides</taxon>
    </lineage>
</organism>
<dbReference type="EMBL" id="JBHTCH010000005">
    <property type="protein sequence ID" value="MFC7359946.1"/>
    <property type="molecule type" value="Genomic_DNA"/>
</dbReference>
<protein>
    <submittedName>
        <fullName evidence="1">DinB family protein</fullName>
    </submittedName>
</protein>
<dbReference type="Pfam" id="PF04978">
    <property type="entry name" value="MST"/>
    <property type="match status" value="1"/>
</dbReference>
<dbReference type="InterPro" id="IPR007061">
    <property type="entry name" value="MST-like"/>
</dbReference>